<name>A0A067RGL6_ZOONE</name>
<evidence type="ECO:0000313" key="2">
    <source>
        <dbReference type="Proteomes" id="UP000027135"/>
    </source>
</evidence>
<dbReference type="AlphaFoldDB" id="A0A067RGL6"/>
<accession>A0A067RGL6</accession>
<proteinExistence type="predicted"/>
<dbReference type="Proteomes" id="UP000027135">
    <property type="component" value="Unassembled WGS sequence"/>
</dbReference>
<evidence type="ECO:0000313" key="1">
    <source>
        <dbReference type="EMBL" id="KDR23006.1"/>
    </source>
</evidence>
<gene>
    <name evidence="1" type="ORF">L798_02161</name>
</gene>
<sequence>MFQGELDVAECLHQRYDIQLGTAGCREDVFNIPTGITVTSSDRRETSAEREHVLILQQNSSGTKLTYQREKTLQVTHLWRRSFEIEMNEPLFRDVRFLGVEVNVRNSHLVRTLLVVTVVLRRRLPSRCRQLHSGPLHLPIELFQSRLPRRQLFTGGLVLWYTRP</sequence>
<dbReference type="InParanoid" id="A0A067RGL6"/>
<keyword evidence="2" id="KW-1185">Reference proteome</keyword>
<protein>
    <submittedName>
        <fullName evidence="1">Uncharacterized protein</fullName>
    </submittedName>
</protein>
<reference evidence="1 2" key="1">
    <citation type="journal article" date="2014" name="Nat. Commun.">
        <title>Molecular traces of alternative social organization in a termite genome.</title>
        <authorList>
            <person name="Terrapon N."/>
            <person name="Li C."/>
            <person name="Robertson H.M."/>
            <person name="Ji L."/>
            <person name="Meng X."/>
            <person name="Booth W."/>
            <person name="Chen Z."/>
            <person name="Childers C.P."/>
            <person name="Glastad K.M."/>
            <person name="Gokhale K."/>
            <person name="Gowin J."/>
            <person name="Gronenberg W."/>
            <person name="Hermansen R.A."/>
            <person name="Hu H."/>
            <person name="Hunt B.G."/>
            <person name="Huylmans A.K."/>
            <person name="Khalil S.M."/>
            <person name="Mitchell R.D."/>
            <person name="Munoz-Torres M.C."/>
            <person name="Mustard J.A."/>
            <person name="Pan H."/>
            <person name="Reese J.T."/>
            <person name="Scharf M.E."/>
            <person name="Sun F."/>
            <person name="Vogel H."/>
            <person name="Xiao J."/>
            <person name="Yang W."/>
            <person name="Yang Z."/>
            <person name="Yang Z."/>
            <person name="Zhou J."/>
            <person name="Zhu J."/>
            <person name="Brent C.S."/>
            <person name="Elsik C.G."/>
            <person name="Goodisman M.A."/>
            <person name="Liberles D.A."/>
            <person name="Roe R.M."/>
            <person name="Vargo E.L."/>
            <person name="Vilcinskas A."/>
            <person name="Wang J."/>
            <person name="Bornberg-Bauer E."/>
            <person name="Korb J."/>
            <person name="Zhang G."/>
            <person name="Liebig J."/>
        </authorList>
    </citation>
    <scope>NUCLEOTIDE SEQUENCE [LARGE SCALE GENOMIC DNA]</scope>
    <source>
        <tissue evidence="1">Whole organism</tissue>
    </source>
</reference>
<organism evidence="1 2">
    <name type="scientific">Zootermopsis nevadensis</name>
    <name type="common">Dampwood termite</name>
    <dbReference type="NCBI Taxonomy" id="136037"/>
    <lineage>
        <taxon>Eukaryota</taxon>
        <taxon>Metazoa</taxon>
        <taxon>Ecdysozoa</taxon>
        <taxon>Arthropoda</taxon>
        <taxon>Hexapoda</taxon>
        <taxon>Insecta</taxon>
        <taxon>Pterygota</taxon>
        <taxon>Neoptera</taxon>
        <taxon>Polyneoptera</taxon>
        <taxon>Dictyoptera</taxon>
        <taxon>Blattodea</taxon>
        <taxon>Blattoidea</taxon>
        <taxon>Termitoidae</taxon>
        <taxon>Termopsidae</taxon>
        <taxon>Zootermopsis</taxon>
    </lineage>
</organism>
<dbReference type="EMBL" id="KK852478">
    <property type="protein sequence ID" value="KDR23006.1"/>
    <property type="molecule type" value="Genomic_DNA"/>
</dbReference>